<evidence type="ECO:0000313" key="3">
    <source>
        <dbReference type="Proteomes" id="UP000287651"/>
    </source>
</evidence>
<gene>
    <name evidence="2" type="ORF">B296_00026086</name>
</gene>
<accession>A0A427AP85</accession>
<reference evidence="2 3" key="1">
    <citation type="journal article" date="2014" name="Agronomy (Basel)">
        <title>A Draft Genome Sequence for Ensete ventricosum, the Drought-Tolerant Tree Against Hunger.</title>
        <authorList>
            <person name="Harrison J."/>
            <person name="Moore K.A."/>
            <person name="Paszkiewicz K."/>
            <person name="Jones T."/>
            <person name="Grant M."/>
            <person name="Ambacheew D."/>
            <person name="Muzemil S."/>
            <person name="Studholme D.J."/>
        </authorList>
    </citation>
    <scope>NUCLEOTIDE SEQUENCE [LARGE SCALE GENOMIC DNA]</scope>
</reference>
<evidence type="ECO:0000256" key="1">
    <source>
        <dbReference type="SAM" id="MobiDB-lite"/>
    </source>
</evidence>
<name>A0A427AP85_ENSVE</name>
<organism evidence="2 3">
    <name type="scientific">Ensete ventricosum</name>
    <name type="common">Abyssinian banana</name>
    <name type="synonym">Musa ensete</name>
    <dbReference type="NCBI Taxonomy" id="4639"/>
    <lineage>
        <taxon>Eukaryota</taxon>
        <taxon>Viridiplantae</taxon>
        <taxon>Streptophyta</taxon>
        <taxon>Embryophyta</taxon>
        <taxon>Tracheophyta</taxon>
        <taxon>Spermatophyta</taxon>
        <taxon>Magnoliopsida</taxon>
        <taxon>Liliopsida</taxon>
        <taxon>Zingiberales</taxon>
        <taxon>Musaceae</taxon>
        <taxon>Ensete</taxon>
    </lineage>
</organism>
<protein>
    <submittedName>
        <fullName evidence="2">Uncharacterized protein</fullName>
    </submittedName>
</protein>
<feature type="compositionally biased region" description="Basic and acidic residues" evidence="1">
    <location>
        <begin position="96"/>
        <end position="107"/>
    </location>
</feature>
<evidence type="ECO:0000313" key="2">
    <source>
        <dbReference type="EMBL" id="RRT78028.1"/>
    </source>
</evidence>
<proteinExistence type="predicted"/>
<dbReference type="Proteomes" id="UP000287651">
    <property type="component" value="Unassembled WGS sequence"/>
</dbReference>
<dbReference type="EMBL" id="AMZH03001777">
    <property type="protein sequence ID" value="RRT78028.1"/>
    <property type="molecule type" value="Genomic_DNA"/>
</dbReference>
<dbReference type="AlphaFoldDB" id="A0A427AP85"/>
<sequence>MIPSKIGYVVQRLKELYKQSSQSWDQKALARDKRTQRQVLLKNMSQCCHSGCHEESGLTQEWVGEGELPRERTQSENDWRVGLLQCSHSLGARQVRGQDRTVDKGEEATTSPEGLSNPKAKHWSERRWTRRNATIPQRQIYRSRRKGCRCNAMDSRAMGLAAPWYHKGRIFVESSIPCSHGGRTLVVKGAEEMENAETNPKYQDKAEGHKLRNFIRPTSTGFLSPKRMGETEYPRKDVGLLVEADLDGLDAEEGVAFVDGDPDLEGSGVFGGVTEPREPMDVDAVAGQGGAGAGAGGAFHDAAWGQDDLGRVGDDCIQEQEQEEVGLERPALGDEE</sequence>
<comment type="caution">
    <text evidence="2">The sequence shown here is derived from an EMBL/GenBank/DDBJ whole genome shotgun (WGS) entry which is preliminary data.</text>
</comment>
<feature type="region of interest" description="Disordered" evidence="1">
    <location>
        <begin position="94"/>
        <end position="126"/>
    </location>
</feature>